<dbReference type="EMBL" id="CP097332">
    <property type="protein sequence ID" value="UQX86656.1"/>
    <property type="molecule type" value="Genomic_DNA"/>
</dbReference>
<dbReference type="RefSeq" id="WP_249769002.1">
    <property type="nucleotide sequence ID" value="NZ_CP097332.1"/>
</dbReference>
<evidence type="ECO:0000256" key="1">
    <source>
        <dbReference type="ARBA" id="ARBA00023015"/>
    </source>
</evidence>
<evidence type="ECO:0000256" key="2">
    <source>
        <dbReference type="ARBA" id="ARBA00023163"/>
    </source>
</evidence>
<evidence type="ECO:0000313" key="5">
    <source>
        <dbReference type="EMBL" id="UQX86656.1"/>
    </source>
</evidence>
<evidence type="ECO:0000256" key="3">
    <source>
        <dbReference type="SAM" id="Phobius"/>
    </source>
</evidence>
<keyword evidence="6" id="KW-1185">Reference proteome</keyword>
<keyword evidence="2" id="KW-0804">Transcription</keyword>
<name>A0ABY4QUW2_9ACTN</name>
<keyword evidence="3" id="KW-0472">Membrane</keyword>
<accession>A0ABY4QUW2</accession>
<organism evidence="5 6">
    <name type="scientific">Jatrophihabitans telluris</name>
    <dbReference type="NCBI Taxonomy" id="2038343"/>
    <lineage>
        <taxon>Bacteria</taxon>
        <taxon>Bacillati</taxon>
        <taxon>Actinomycetota</taxon>
        <taxon>Actinomycetes</taxon>
        <taxon>Jatrophihabitantales</taxon>
        <taxon>Jatrophihabitantaceae</taxon>
        <taxon>Jatrophihabitans</taxon>
    </lineage>
</organism>
<gene>
    <name evidence="5" type="ORF">M6D93_10060</name>
</gene>
<keyword evidence="1" id="KW-0805">Transcription regulation</keyword>
<feature type="transmembrane region" description="Helical" evidence="3">
    <location>
        <begin position="97"/>
        <end position="119"/>
    </location>
</feature>
<dbReference type="Pfam" id="PF13490">
    <property type="entry name" value="zf-HC2"/>
    <property type="match status" value="1"/>
</dbReference>
<keyword evidence="3" id="KW-1133">Transmembrane helix</keyword>
<reference evidence="5" key="2">
    <citation type="submission" date="2022-05" db="EMBL/GenBank/DDBJ databases">
        <authorList>
            <person name="Kim J.-S."/>
            <person name="Lee K."/>
            <person name="Suh M."/>
            <person name="Eom M."/>
            <person name="Kim J.-S."/>
            <person name="Kim D.-S."/>
            <person name="Ko S.-H."/>
            <person name="Shin Y."/>
            <person name="Lee J.-S."/>
        </authorList>
    </citation>
    <scope>NUCLEOTIDE SEQUENCE</scope>
    <source>
        <strain evidence="5">N237</strain>
    </source>
</reference>
<proteinExistence type="predicted"/>
<feature type="domain" description="Putative zinc-finger" evidence="4">
    <location>
        <begin position="22"/>
        <end position="47"/>
    </location>
</feature>
<evidence type="ECO:0000259" key="4">
    <source>
        <dbReference type="Pfam" id="PF13490"/>
    </source>
</evidence>
<dbReference type="Proteomes" id="UP001056336">
    <property type="component" value="Chromosome"/>
</dbReference>
<evidence type="ECO:0000313" key="6">
    <source>
        <dbReference type="Proteomes" id="UP001056336"/>
    </source>
</evidence>
<dbReference type="Gene3D" id="1.10.10.1320">
    <property type="entry name" value="Anti-sigma factor, zinc-finger domain"/>
    <property type="match status" value="1"/>
</dbReference>
<sequence>MTEFDADRHAAEHERFARDDAAYLAGALDDDDAAAYEAHLSGCPLCQAQISELNGLTDRLLNADPSAFAEVEAVPDTLLPRLLREVRSYRRRQRVRVALAAGVAACLVLFAGVGGIRFWNDAHAPTVHHFTAANGGPATVEATVTLRSSKTGTSLRVYCGHYRGAPSGYGPSGQTGPQDQGEYRLVVINRAGSKQYPVSWPPGADIRVDAGSIWPPKAIKTIQIVDASGNPVLQVNL</sequence>
<protein>
    <submittedName>
        <fullName evidence="5">Zf-HC2 domain-containing protein</fullName>
    </submittedName>
</protein>
<dbReference type="InterPro" id="IPR027383">
    <property type="entry name" value="Znf_put"/>
</dbReference>
<keyword evidence="3" id="KW-0812">Transmembrane</keyword>
<reference evidence="5" key="1">
    <citation type="journal article" date="2018" name="Int. J. Syst. Evol. Microbiol.">
        <title>Jatrophihabitans telluris sp. nov., isolated from sediment soil of lava forest wetlands and the emended description of the genus Jatrophihabitans.</title>
        <authorList>
            <person name="Lee K.C."/>
            <person name="Suh M.K."/>
            <person name="Eom M.K."/>
            <person name="Kim K.K."/>
            <person name="Kim J.S."/>
            <person name="Kim D.S."/>
            <person name="Ko S.H."/>
            <person name="Shin Y.K."/>
            <person name="Lee J.S."/>
        </authorList>
    </citation>
    <scope>NUCLEOTIDE SEQUENCE</scope>
    <source>
        <strain evidence="5">N237</strain>
    </source>
</reference>
<dbReference type="InterPro" id="IPR041916">
    <property type="entry name" value="Anti_sigma_zinc_sf"/>
</dbReference>